<keyword evidence="3" id="KW-0328">Glycosyltransferase</keyword>
<evidence type="ECO:0000256" key="5">
    <source>
        <dbReference type="ARBA" id="ARBA00023136"/>
    </source>
</evidence>
<name>A0A316L7M8_9FLAO</name>
<dbReference type="GO" id="GO:0016757">
    <property type="term" value="F:glycosyltransferase activity"/>
    <property type="evidence" value="ECO:0007669"/>
    <property type="project" value="UniProtKB-KW"/>
</dbReference>
<dbReference type="GO" id="GO:0005886">
    <property type="term" value="C:plasma membrane"/>
    <property type="evidence" value="ECO:0007669"/>
    <property type="project" value="UniProtKB-SubCell"/>
</dbReference>
<dbReference type="InterPro" id="IPR001173">
    <property type="entry name" value="Glyco_trans_2-like"/>
</dbReference>
<dbReference type="CDD" id="cd02522">
    <property type="entry name" value="GT_2_like_a"/>
    <property type="match status" value="1"/>
</dbReference>
<dbReference type="Pfam" id="PF00535">
    <property type="entry name" value="Glycos_transf_2"/>
    <property type="match status" value="1"/>
</dbReference>
<dbReference type="Proteomes" id="UP000245762">
    <property type="component" value="Unassembled WGS sequence"/>
</dbReference>
<dbReference type="OrthoDB" id="9810303at2"/>
<gene>
    <name evidence="7" type="ORF">DKG77_05685</name>
</gene>
<dbReference type="EMBL" id="QGEG01000001">
    <property type="protein sequence ID" value="PWL40313.1"/>
    <property type="molecule type" value="Genomic_DNA"/>
</dbReference>
<evidence type="ECO:0000256" key="3">
    <source>
        <dbReference type="ARBA" id="ARBA00022676"/>
    </source>
</evidence>
<dbReference type="Gene3D" id="3.90.550.10">
    <property type="entry name" value="Spore Coat Polysaccharide Biosynthesis Protein SpsA, Chain A"/>
    <property type="match status" value="1"/>
</dbReference>
<keyword evidence="4 7" id="KW-0808">Transferase</keyword>
<keyword evidence="2" id="KW-1003">Cell membrane</keyword>
<dbReference type="InterPro" id="IPR026461">
    <property type="entry name" value="Trfase_2_rSAM/seldom_assoc"/>
</dbReference>
<dbReference type="InterPro" id="IPR029044">
    <property type="entry name" value="Nucleotide-diphossugar_trans"/>
</dbReference>
<evidence type="ECO:0000256" key="4">
    <source>
        <dbReference type="ARBA" id="ARBA00022679"/>
    </source>
</evidence>
<evidence type="ECO:0000313" key="8">
    <source>
        <dbReference type="Proteomes" id="UP000245762"/>
    </source>
</evidence>
<comment type="caution">
    <text evidence="7">The sequence shown here is derived from an EMBL/GenBank/DDBJ whole genome shotgun (WGS) entry which is preliminary data.</text>
</comment>
<comment type="subcellular location">
    <subcellularLocation>
        <location evidence="1">Cell membrane</location>
    </subcellularLocation>
</comment>
<dbReference type="RefSeq" id="WP_109661023.1">
    <property type="nucleotide sequence ID" value="NZ_QGEG01000001.1"/>
</dbReference>
<feature type="domain" description="Glycosyltransferase 2-like" evidence="6">
    <location>
        <begin position="10"/>
        <end position="117"/>
    </location>
</feature>
<keyword evidence="8" id="KW-1185">Reference proteome</keyword>
<evidence type="ECO:0000256" key="2">
    <source>
        <dbReference type="ARBA" id="ARBA00022475"/>
    </source>
</evidence>
<dbReference type="SUPFAM" id="SSF53448">
    <property type="entry name" value="Nucleotide-diphospho-sugar transferases"/>
    <property type="match status" value="1"/>
</dbReference>
<reference evidence="7 8" key="1">
    <citation type="submission" date="2018-05" db="EMBL/GenBank/DDBJ databases">
        <title>Complete genome sequence of Flagellimonas aquimarina ECD12 isolated from seaweed Ecklonia cava.</title>
        <authorList>
            <person name="Choi S."/>
            <person name="Seong C."/>
        </authorList>
    </citation>
    <scope>NUCLEOTIDE SEQUENCE [LARGE SCALE GENOMIC DNA]</scope>
    <source>
        <strain evidence="7 8">ECD12</strain>
    </source>
</reference>
<protein>
    <submittedName>
        <fullName evidence="7">Glycosyl transferase family 2</fullName>
    </submittedName>
</protein>
<dbReference type="PANTHER" id="PTHR43646:SF2">
    <property type="entry name" value="GLYCOSYLTRANSFERASE 2-LIKE DOMAIN-CONTAINING PROTEIN"/>
    <property type="match status" value="1"/>
</dbReference>
<proteinExistence type="predicted"/>
<dbReference type="NCBIfam" id="TIGR04283">
    <property type="entry name" value="glyco_like_mftF"/>
    <property type="match status" value="1"/>
</dbReference>
<sequence length="236" mass="27210">MKQNKSKTISILIPVFNEEAYLGKLLKHLKLNSTTKNVLEVICIDGGSTDKTISIALQYGTTVVHSKKGRARQMNLGAEHASGEILYFLHADTYPPKGFDRFILEAIEQGHQSGCFRMQFDTKNPILRTFAWLSRINHTLCRGGDQSLFIQNGLFNKTEGFNEEYLIYEDTEFIKRLYGQTKFKILPDHVITSARKYREIGWIRVQFHFAMIHLKNYLGAGPDELFQYYSKHILNP</sequence>
<evidence type="ECO:0000313" key="7">
    <source>
        <dbReference type="EMBL" id="PWL40313.1"/>
    </source>
</evidence>
<evidence type="ECO:0000259" key="6">
    <source>
        <dbReference type="Pfam" id="PF00535"/>
    </source>
</evidence>
<dbReference type="PANTHER" id="PTHR43646">
    <property type="entry name" value="GLYCOSYLTRANSFERASE"/>
    <property type="match status" value="1"/>
</dbReference>
<dbReference type="AlphaFoldDB" id="A0A316L7M8"/>
<evidence type="ECO:0000256" key="1">
    <source>
        <dbReference type="ARBA" id="ARBA00004236"/>
    </source>
</evidence>
<organism evidence="7 8">
    <name type="scientific">Flagellimonas aquimarina</name>
    <dbReference type="NCBI Taxonomy" id="2201895"/>
    <lineage>
        <taxon>Bacteria</taxon>
        <taxon>Pseudomonadati</taxon>
        <taxon>Bacteroidota</taxon>
        <taxon>Flavobacteriia</taxon>
        <taxon>Flavobacteriales</taxon>
        <taxon>Flavobacteriaceae</taxon>
        <taxon>Flagellimonas</taxon>
    </lineage>
</organism>
<accession>A0A316L7M8</accession>
<keyword evidence="5" id="KW-0472">Membrane</keyword>